<evidence type="ECO:0000313" key="5">
    <source>
        <dbReference type="Proteomes" id="UP001558474"/>
    </source>
</evidence>
<dbReference type="Proteomes" id="UP001558474">
    <property type="component" value="Unassembled WGS sequence"/>
</dbReference>
<dbReference type="AlphaFoldDB" id="A0AAW5TDC4"/>
<proteinExistence type="predicted"/>
<dbReference type="Proteomes" id="UP001141659">
    <property type="component" value="Unassembled WGS sequence"/>
</dbReference>
<dbReference type="RefSeq" id="WP_036446067.1">
    <property type="nucleotide sequence ID" value="NZ_JACKVC010000029.1"/>
</dbReference>
<gene>
    <name evidence="3" type="ORF">ABFW12_19630</name>
    <name evidence="2" type="ORF">H5P34_30810</name>
</gene>
<organism evidence="2 4">
    <name type="scientific">Mycolicibacterium porcinum</name>
    <dbReference type="NCBI Taxonomy" id="39693"/>
    <lineage>
        <taxon>Bacteria</taxon>
        <taxon>Bacillati</taxon>
        <taxon>Actinomycetota</taxon>
        <taxon>Actinomycetes</taxon>
        <taxon>Mycobacteriales</taxon>
        <taxon>Mycobacteriaceae</taxon>
        <taxon>Mycolicibacterium</taxon>
    </lineage>
</organism>
<reference evidence="3 5" key="3">
    <citation type="submission" date="2024-04" db="EMBL/GenBank/DDBJ databases">
        <title>Genomic Markers of Mycobacteria.</title>
        <authorList>
            <person name="Soliman M.S."/>
            <person name="Elkholy A."/>
            <person name="Soliman N.S."/>
            <person name="Abbas A."/>
            <person name="Khayrat S."/>
            <person name="Shawky S."/>
        </authorList>
    </citation>
    <scope>NUCLEOTIDE SEQUENCE [LARGE SCALE GENOMIC DNA]</scope>
    <source>
        <strain evidence="3 5">Egy-CU-AM5</strain>
    </source>
</reference>
<reference evidence="2" key="1">
    <citation type="submission" date="2020-07" db="EMBL/GenBank/DDBJ databases">
        <authorList>
            <person name="Pettersson B.M.F."/>
            <person name="Behra P.R.K."/>
            <person name="Ramesh M."/>
            <person name="Das S."/>
            <person name="Dasgupta S."/>
            <person name="Kirsebom L.A."/>
        </authorList>
    </citation>
    <scope>NUCLEOTIDE SEQUENCE</scope>
    <source>
        <strain evidence="2">DSM 44242</strain>
    </source>
</reference>
<sequence>MQHTVRSATLVVAVSAASLLTACDAGGDIMAPLALPTSQVNGAQPQAASAQPQQVRGGKLELTSQQHTYLDELKAAGITPSSELLALSIGSYVCQARAARQNDQAVRDFVLPLVRSDVRAARTGRESPTPGEIDTAATDYIRTATEHLC</sequence>
<comment type="caution">
    <text evidence="2">The sequence shown here is derived from an EMBL/GenBank/DDBJ whole genome shotgun (WGS) entry which is preliminary data.</text>
</comment>
<feature type="chain" id="PRO_5043453715" evidence="1">
    <location>
        <begin position="23"/>
        <end position="149"/>
    </location>
</feature>
<dbReference type="PROSITE" id="PS51257">
    <property type="entry name" value="PROKAR_LIPOPROTEIN"/>
    <property type="match status" value="1"/>
</dbReference>
<evidence type="ECO:0000256" key="1">
    <source>
        <dbReference type="SAM" id="SignalP"/>
    </source>
</evidence>
<reference evidence="2" key="2">
    <citation type="journal article" date="2022" name="BMC Genomics">
        <title>Comparative genome analysis of mycobacteria focusing on tRNA and non-coding RNA.</title>
        <authorList>
            <person name="Behra P.R.K."/>
            <person name="Pettersson B.M.F."/>
            <person name="Ramesh M."/>
            <person name="Das S."/>
            <person name="Dasgupta S."/>
            <person name="Kirsebom L.A."/>
        </authorList>
    </citation>
    <scope>NUCLEOTIDE SEQUENCE</scope>
    <source>
        <strain evidence="2">DSM 44242</strain>
    </source>
</reference>
<evidence type="ECO:0000313" key="3">
    <source>
        <dbReference type="EMBL" id="MEX3740437.1"/>
    </source>
</evidence>
<dbReference type="EMBL" id="JACKVC010000029">
    <property type="protein sequence ID" value="MCV7392448.1"/>
    <property type="molecule type" value="Genomic_DNA"/>
</dbReference>
<evidence type="ECO:0000313" key="2">
    <source>
        <dbReference type="EMBL" id="MCV7392448.1"/>
    </source>
</evidence>
<dbReference type="EMBL" id="JBDLOU010000044">
    <property type="protein sequence ID" value="MEX3740437.1"/>
    <property type="molecule type" value="Genomic_DNA"/>
</dbReference>
<keyword evidence="5" id="KW-1185">Reference proteome</keyword>
<protein>
    <submittedName>
        <fullName evidence="3">DUF732 domain-containing protein</fullName>
    </submittedName>
</protein>
<accession>A0AAW5TDC4</accession>
<evidence type="ECO:0000313" key="4">
    <source>
        <dbReference type="Proteomes" id="UP001141659"/>
    </source>
</evidence>
<name>A0AAW5TDC4_9MYCO</name>
<feature type="signal peptide" evidence="1">
    <location>
        <begin position="1"/>
        <end position="22"/>
    </location>
</feature>
<keyword evidence="1" id="KW-0732">Signal</keyword>